<protein>
    <recommendedName>
        <fullName evidence="2">Oligopeptide transport permease C-like N-terminal domain-containing protein</fullName>
    </recommendedName>
</protein>
<dbReference type="InterPro" id="IPR025966">
    <property type="entry name" value="OppC_N"/>
</dbReference>
<dbReference type="PANTHER" id="PTHR43839:SF1">
    <property type="entry name" value="OPPC IN A BINDING PROTEIN-DEPENDENT TRANSPORT SYSTEM"/>
    <property type="match status" value="1"/>
</dbReference>
<proteinExistence type="predicted"/>
<sequence length="148" mass="16755">MTVSDSGILSYRQLIWRRFKKNRMGKLAAGVLIGCYLVAIGADFFAPHHYNDINITVRHTPPQSIHFSWDEGLYVYGIKDTQNPNTLETEYVPDPTRIYPVYLFYSDVHGGIHLLGSDGPFFLLGTDRMGRDLLSRIIFGARVSMTIG</sequence>
<keyword evidence="1" id="KW-0472">Membrane</keyword>
<dbReference type="PANTHER" id="PTHR43839">
    <property type="entry name" value="OPPC IN A BINDING PROTEIN-DEPENDENT TRANSPORT SYSTEM"/>
    <property type="match status" value="1"/>
</dbReference>
<gene>
    <name evidence="3" type="ORF">METZ01_LOCUS332220</name>
</gene>
<reference evidence="3" key="1">
    <citation type="submission" date="2018-05" db="EMBL/GenBank/DDBJ databases">
        <authorList>
            <person name="Lanie J.A."/>
            <person name="Ng W.-L."/>
            <person name="Kazmierczak K.M."/>
            <person name="Andrzejewski T.M."/>
            <person name="Davidsen T.M."/>
            <person name="Wayne K.J."/>
            <person name="Tettelin H."/>
            <person name="Glass J.I."/>
            <person name="Rusch D."/>
            <person name="Podicherti R."/>
            <person name="Tsui H.-C.T."/>
            <person name="Winkler M.E."/>
        </authorList>
    </citation>
    <scope>NUCLEOTIDE SEQUENCE</scope>
</reference>
<dbReference type="AlphaFoldDB" id="A0A382Q1R7"/>
<organism evidence="3">
    <name type="scientific">marine metagenome</name>
    <dbReference type="NCBI Taxonomy" id="408172"/>
    <lineage>
        <taxon>unclassified sequences</taxon>
        <taxon>metagenomes</taxon>
        <taxon>ecological metagenomes</taxon>
    </lineage>
</organism>
<keyword evidence="1" id="KW-1133">Transmembrane helix</keyword>
<keyword evidence="1" id="KW-0812">Transmembrane</keyword>
<dbReference type="EMBL" id="UINC01111271">
    <property type="protein sequence ID" value="SVC79366.1"/>
    <property type="molecule type" value="Genomic_DNA"/>
</dbReference>
<accession>A0A382Q1R7</accession>
<name>A0A382Q1R7_9ZZZZ</name>
<feature type="transmembrane region" description="Helical" evidence="1">
    <location>
        <begin position="27"/>
        <end position="46"/>
    </location>
</feature>
<evidence type="ECO:0000313" key="3">
    <source>
        <dbReference type="EMBL" id="SVC79366.1"/>
    </source>
</evidence>
<evidence type="ECO:0000259" key="2">
    <source>
        <dbReference type="Pfam" id="PF12911"/>
    </source>
</evidence>
<dbReference type="Pfam" id="PF12911">
    <property type="entry name" value="OppC_N"/>
    <property type="match status" value="1"/>
</dbReference>
<dbReference type="GO" id="GO:0005886">
    <property type="term" value="C:plasma membrane"/>
    <property type="evidence" value="ECO:0007669"/>
    <property type="project" value="UniProtKB-SubCell"/>
</dbReference>
<evidence type="ECO:0000256" key="1">
    <source>
        <dbReference type="SAM" id="Phobius"/>
    </source>
</evidence>
<feature type="domain" description="Oligopeptide transport permease C-like N-terminal" evidence="2">
    <location>
        <begin position="10"/>
        <end position="62"/>
    </location>
</feature>
<feature type="non-terminal residue" evidence="3">
    <location>
        <position position="148"/>
    </location>
</feature>